<feature type="domain" description="DUF6046" evidence="1">
    <location>
        <begin position="76"/>
        <end position="204"/>
    </location>
</feature>
<evidence type="ECO:0000313" key="2">
    <source>
        <dbReference type="EMBL" id="MBA9078937.1"/>
    </source>
</evidence>
<dbReference type="Pfam" id="PF19512">
    <property type="entry name" value="DUF6046"/>
    <property type="match status" value="1"/>
</dbReference>
<dbReference type="Proteomes" id="UP000563094">
    <property type="component" value="Unassembled WGS sequence"/>
</dbReference>
<dbReference type="EMBL" id="JACJIQ010000017">
    <property type="protein sequence ID" value="MBA9078937.1"/>
    <property type="molecule type" value="Genomic_DNA"/>
</dbReference>
<protein>
    <recommendedName>
        <fullName evidence="1">DUF6046 domain-containing protein</fullName>
    </recommendedName>
</protein>
<dbReference type="AlphaFoldDB" id="A0A839GVP3"/>
<dbReference type="InterPro" id="IPR046109">
    <property type="entry name" value="DUF6046"/>
</dbReference>
<organism evidence="2 3">
    <name type="scientific">Rufibacter quisquiliarum</name>
    <dbReference type="NCBI Taxonomy" id="1549639"/>
    <lineage>
        <taxon>Bacteria</taxon>
        <taxon>Pseudomonadati</taxon>
        <taxon>Bacteroidota</taxon>
        <taxon>Cytophagia</taxon>
        <taxon>Cytophagales</taxon>
        <taxon>Hymenobacteraceae</taxon>
        <taxon>Rufibacter</taxon>
    </lineage>
</organism>
<comment type="caution">
    <text evidence="2">The sequence shown here is derived from an EMBL/GenBank/DDBJ whole genome shotgun (WGS) entry which is preliminary data.</text>
</comment>
<evidence type="ECO:0000259" key="1">
    <source>
        <dbReference type="Pfam" id="PF19512"/>
    </source>
</evidence>
<sequence length="210" mass="23120">MENVSKQPAEFNINLLDIYNAVWKHLPFPAAKRLQEAYNKAEFTQSKAEGIGYEGVPLSMLGTPQFFEITIGGLKLPNTPLITISGAKDIVKTKIAGGNFSVKEIISLDDYKINIKGVATNAPGQRAISGTVPSDYPEDWVRKLREMYERNEALEVSCQLLSYFNINQLVVEGIDFPAVPGAQGFVPYEINAISDAPVELELKSKAGEVR</sequence>
<proteinExistence type="predicted"/>
<name>A0A839GVP3_9BACT</name>
<accession>A0A839GVP3</accession>
<evidence type="ECO:0000313" key="3">
    <source>
        <dbReference type="Proteomes" id="UP000563094"/>
    </source>
</evidence>
<reference evidence="2 3" key="1">
    <citation type="submission" date="2020-08" db="EMBL/GenBank/DDBJ databases">
        <title>Genomic Encyclopedia of Type Strains, Phase IV (KMG-IV): sequencing the most valuable type-strain genomes for metagenomic binning, comparative biology and taxonomic classification.</title>
        <authorList>
            <person name="Goeker M."/>
        </authorList>
    </citation>
    <scope>NUCLEOTIDE SEQUENCE [LARGE SCALE GENOMIC DNA]</scope>
    <source>
        <strain evidence="2 3">DSM 29854</strain>
    </source>
</reference>
<dbReference type="RefSeq" id="WP_182513996.1">
    <property type="nucleotide sequence ID" value="NZ_JACJIQ010000017.1"/>
</dbReference>
<keyword evidence="3" id="KW-1185">Reference proteome</keyword>
<gene>
    <name evidence="2" type="ORF">FHS90_003671</name>
</gene>